<feature type="coiled-coil region" evidence="7">
    <location>
        <begin position="679"/>
        <end position="720"/>
    </location>
</feature>
<dbReference type="SMART" id="SM00968">
    <property type="entry name" value="SMC_hinge"/>
    <property type="match status" value="1"/>
</dbReference>
<reference evidence="9" key="1">
    <citation type="submission" date="2023-07" db="EMBL/GenBank/DDBJ databases">
        <title>Genomic Encyclopedia of Type Strains, Phase IV (KMG-IV): sequencing the most valuable type-strain genomes for metagenomic binning, comparative biology and taxonomic classification.</title>
        <authorList>
            <person name="Goeker M."/>
        </authorList>
    </citation>
    <scope>NUCLEOTIDE SEQUENCE</scope>
    <source>
        <strain evidence="9">DSM 19659</strain>
    </source>
</reference>
<feature type="binding site" evidence="7">
    <location>
        <begin position="32"/>
        <end position="39"/>
    </location>
    <ligand>
        <name>ATP</name>
        <dbReference type="ChEBI" id="CHEBI:30616"/>
    </ligand>
</feature>
<dbReference type="GO" id="GO:0005694">
    <property type="term" value="C:chromosome"/>
    <property type="evidence" value="ECO:0007669"/>
    <property type="project" value="InterPro"/>
</dbReference>
<dbReference type="GO" id="GO:0007059">
    <property type="term" value="P:chromosome segregation"/>
    <property type="evidence" value="ECO:0007669"/>
    <property type="project" value="UniProtKB-UniRule"/>
</dbReference>
<evidence type="ECO:0000259" key="8">
    <source>
        <dbReference type="SMART" id="SM00968"/>
    </source>
</evidence>
<evidence type="ECO:0000256" key="1">
    <source>
        <dbReference type="ARBA" id="ARBA00004496"/>
    </source>
</evidence>
<dbReference type="PANTHER" id="PTHR43977">
    <property type="entry name" value="STRUCTURAL MAINTENANCE OF CHROMOSOMES PROTEIN 3"/>
    <property type="match status" value="1"/>
</dbReference>
<dbReference type="InterPro" id="IPR011890">
    <property type="entry name" value="SMC_prok"/>
</dbReference>
<dbReference type="SUPFAM" id="SSF75553">
    <property type="entry name" value="Smc hinge domain"/>
    <property type="match status" value="1"/>
</dbReference>
<dbReference type="GO" id="GO:0016887">
    <property type="term" value="F:ATP hydrolysis activity"/>
    <property type="evidence" value="ECO:0007669"/>
    <property type="project" value="InterPro"/>
</dbReference>
<dbReference type="GO" id="GO:0030261">
    <property type="term" value="P:chromosome condensation"/>
    <property type="evidence" value="ECO:0007669"/>
    <property type="project" value="InterPro"/>
</dbReference>
<dbReference type="Gene3D" id="1.10.287.1490">
    <property type="match status" value="1"/>
</dbReference>
<dbReference type="AlphaFoldDB" id="A0AAE3V9V5"/>
<evidence type="ECO:0000256" key="4">
    <source>
        <dbReference type="ARBA" id="ARBA00022840"/>
    </source>
</evidence>
<feature type="coiled-coil region" evidence="7">
    <location>
        <begin position="255"/>
        <end position="296"/>
    </location>
</feature>
<dbReference type="GO" id="GO:0003677">
    <property type="term" value="F:DNA binding"/>
    <property type="evidence" value="ECO:0007669"/>
    <property type="project" value="UniProtKB-UniRule"/>
</dbReference>
<evidence type="ECO:0000256" key="2">
    <source>
        <dbReference type="ARBA" id="ARBA00022490"/>
    </source>
</evidence>
<dbReference type="Pfam" id="PF06470">
    <property type="entry name" value="SMC_hinge"/>
    <property type="match status" value="1"/>
</dbReference>
<dbReference type="SUPFAM" id="SSF52540">
    <property type="entry name" value="P-loop containing nucleoside triphosphate hydrolases"/>
    <property type="match status" value="1"/>
</dbReference>
<feature type="coiled-coil region" evidence="7">
    <location>
        <begin position="360"/>
        <end position="471"/>
    </location>
</feature>
<feature type="coiled-coil region" evidence="7">
    <location>
        <begin position="167"/>
        <end position="201"/>
    </location>
</feature>
<sequence>MYLKSIEVQGFKSFANKIRFDFQHGITGIVGPNGSGKSNVGDAVRWVLGEQSAKSLRGGNMQDVIFAGTELRKPQGFAYVAITLDNADRALQLDYDEVKVSRRLYRSGESEYMLNGSLCRLKDINELFFDTGIGQEGYSIIGQGQVEQILSGKAEERRELFDEAAGITKFRKRKALAERKLENEQANMLRVSDILSELEKQVGPLRRQSETAREYLRLKEELKLLDLNLFLMESGSLREELQALSGREEILSGDEAETRRAEEALRAEHEELEAVLSALEEKLQAAQDALSRLAADEGERSGRIRVLREQINTERANAEHIAARLGAIQADETERQEALRGFQEKREQTAAEKLSAGRNAEEAERALISSEEEIMLLDQRIRELKDAVLDALNERAEISARNQRYETLLEQVQLRSSEAAQRLLKLKSEDAALSEELGAENRKKEALRIRRAELKAAREEKEAETENWESEVSRIAGRLREAQSRYQADSVRLESLRNLAERYDGYGNSIRRVMETRDRIRGIHGVVADLITVDRKYETAIETALGGRIQNVVTDSEETAKHLIEHLKRNRYGRATFLPLTSSRAVRRWEPGEVLREEGVIGIAASLVRTEPQYEALVQSLLGRDIVVRDIDCAIAIERKYHYAYRIVTPEGELLNPGGSMSGGAFKNSSNLLGRKREIEELEGRIEKLFHQAERDEKELENARESLRASREAIEALRSEDQSAMIAWNTQEMLIRRLAEKKGEVSGQLRDLGDERGMLGLRTEEINESRAGAHADIAALEERREEMETRIAELQTELEAKRAQREQLASALSEAQLRSGTAAQKDGFLEENILRVSEELKKLSYEREMLCGGSGDSERRIAEREAEIVTESHALAALAEKKTALQLEIQSGREKKEARAAEQKRYFDRRNELSERAAALDRDLFRVRAQKEKAGEKLTARESYILGEYNLTEEGARQFRDESLNQAATVRKEIEQRKSGIRALGSVNVNAIEDYRVLSERYEFMRTQHEDLKKAEAALQKVITELDRGMRKQFSEQFDRIRKEFNKVFRELFGGGRGELKLDEEADILEASIAIIAEPPGKKLQNMMQLSGGEKALTAISLLFAIQNLKPSPFALLDEIEAALDESNVDRYAQYLRKLTEHTQFIVITHRRGTMVAADRLYGITMQEKGISTLVSVNLIEDQLDS</sequence>
<accession>A0AAE3V9V5</accession>
<evidence type="ECO:0000256" key="5">
    <source>
        <dbReference type="ARBA" id="ARBA00023054"/>
    </source>
</evidence>
<dbReference type="GO" id="GO:0007062">
    <property type="term" value="P:sister chromatid cohesion"/>
    <property type="evidence" value="ECO:0007669"/>
    <property type="project" value="InterPro"/>
</dbReference>
<name>A0AAE3V9V5_9FIRM</name>
<comment type="caution">
    <text evidence="9">The sequence shown here is derived from an EMBL/GenBank/DDBJ whole genome shotgun (WGS) entry which is preliminary data.</text>
</comment>
<dbReference type="GO" id="GO:0005737">
    <property type="term" value="C:cytoplasm"/>
    <property type="evidence" value="ECO:0007669"/>
    <property type="project" value="UniProtKB-SubCell"/>
</dbReference>
<feature type="coiled-coil region" evidence="7">
    <location>
        <begin position="770"/>
        <end position="818"/>
    </location>
</feature>
<dbReference type="Gene3D" id="1.20.1060.20">
    <property type="match status" value="1"/>
</dbReference>
<dbReference type="Gene3D" id="3.40.50.300">
    <property type="entry name" value="P-loop containing nucleotide triphosphate hydrolases"/>
    <property type="match status" value="2"/>
</dbReference>
<dbReference type="FunFam" id="3.40.50.300:FF:000901">
    <property type="entry name" value="Chromosome partition protein Smc"/>
    <property type="match status" value="1"/>
</dbReference>
<evidence type="ECO:0000256" key="3">
    <source>
        <dbReference type="ARBA" id="ARBA00022741"/>
    </source>
</evidence>
<keyword evidence="2 7" id="KW-0963">Cytoplasm</keyword>
<organism evidence="9 10">
    <name type="scientific">Moryella indoligenes</name>
    <dbReference type="NCBI Taxonomy" id="371674"/>
    <lineage>
        <taxon>Bacteria</taxon>
        <taxon>Bacillati</taxon>
        <taxon>Bacillota</taxon>
        <taxon>Clostridia</taxon>
        <taxon>Lachnospirales</taxon>
        <taxon>Lachnospiraceae</taxon>
        <taxon>Moryella</taxon>
    </lineage>
</organism>
<comment type="subunit">
    <text evidence="7">Homodimer.</text>
</comment>
<evidence type="ECO:0000313" key="10">
    <source>
        <dbReference type="Proteomes" id="UP001241537"/>
    </source>
</evidence>
<feature type="coiled-coil region" evidence="7">
    <location>
        <begin position="1005"/>
        <end position="1032"/>
    </location>
</feature>
<dbReference type="InterPro" id="IPR027417">
    <property type="entry name" value="P-loop_NTPase"/>
</dbReference>
<dbReference type="RefSeq" id="WP_106611931.1">
    <property type="nucleotide sequence ID" value="NZ_JAUSTO010000005.1"/>
</dbReference>
<keyword evidence="6 7" id="KW-0238">DNA-binding</keyword>
<dbReference type="HAMAP" id="MF_01894">
    <property type="entry name" value="Smc_prok"/>
    <property type="match status" value="1"/>
</dbReference>
<dbReference type="Pfam" id="PF02463">
    <property type="entry name" value="SMC_N"/>
    <property type="match status" value="1"/>
</dbReference>
<feature type="domain" description="SMC hinge" evidence="8">
    <location>
        <begin position="521"/>
        <end position="638"/>
    </location>
</feature>
<dbReference type="Gene3D" id="3.30.70.1620">
    <property type="match status" value="1"/>
</dbReference>
<protein>
    <recommendedName>
        <fullName evidence="7">Chromosome partition protein Smc</fullName>
    </recommendedName>
</protein>
<dbReference type="Proteomes" id="UP001241537">
    <property type="component" value="Unassembled WGS sequence"/>
</dbReference>
<comment type="similarity">
    <text evidence="7">Belongs to the SMC family.</text>
</comment>
<comment type="subcellular location">
    <subcellularLocation>
        <location evidence="1 7">Cytoplasm</location>
    </subcellularLocation>
</comment>
<dbReference type="InterPro" id="IPR003395">
    <property type="entry name" value="RecF/RecN/SMC_N"/>
</dbReference>
<dbReference type="InterPro" id="IPR024704">
    <property type="entry name" value="SMC"/>
</dbReference>
<dbReference type="CDD" id="cd03278">
    <property type="entry name" value="ABC_SMC_barmotin"/>
    <property type="match status" value="2"/>
</dbReference>
<evidence type="ECO:0000313" key="9">
    <source>
        <dbReference type="EMBL" id="MDQ0152353.1"/>
    </source>
</evidence>
<dbReference type="InterPro" id="IPR036277">
    <property type="entry name" value="SMC_hinge_sf"/>
</dbReference>
<dbReference type="FunFam" id="3.40.50.300:FF:000984">
    <property type="entry name" value="Chromosome partition protein Smc"/>
    <property type="match status" value="1"/>
</dbReference>
<evidence type="ECO:0000256" key="7">
    <source>
        <dbReference type="HAMAP-Rule" id="MF_01894"/>
    </source>
</evidence>
<dbReference type="NCBIfam" id="TIGR02168">
    <property type="entry name" value="SMC_prok_B"/>
    <property type="match status" value="1"/>
</dbReference>
<keyword evidence="3 7" id="KW-0547">Nucleotide-binding</keyword>
<keyword evidence="10" id="KW-1185">Reference proteome</keyword>
<comment type="function">
    <text evidence="7">Required for chromosome condensation and partitioning.</text>
</comment>
<evidence type="ECO:0000256" key="6">
    <source>
        <dbReference type="ARBA" id="ARBA00023125"/>
    </source>
</evidence>
<dbReference type="GO" id="GO:0006260">
    <property type="term" value="P:DNA replication"/>
    <property type="evidence" value="ECO:0007669"/>
    <property type="project" value="UniProtKB-UniRule"/>
</dbReference>
<dbReference type="GO" id="GO:0005524">
    <property type="term" value="F:ATP binding"/>
    <property type="evidence" value="ECO:0007669"/>
    <property type="project" value="UniProtKB-UniRule"/>
</dbReference>
<dbReference type="EMBL" id="JAUSTO010000005">
    <property type="protein sequence ID" value="MDQ0152353.1"/>
    <property type="molecule type" value="Genomic_DNA"/>
</dbReference>
<gene>
    <name evidence="7" type="primary">smc</name>
    <name evidence="9" type="ORF">J2S20_001042</name>
</gene>
<dbReference type="InterPro" id="IPR010935">
    <property type="entry name" value="SMC_hinge"/>
</dbReference>
<proteinExistence type="inferred from homology"/>
<dbReference type="PIRSF" id="PIRSF005719">
    <property type="entry name" value="SMC"/>
    <property type="match status" value="1"/>
</dbReference>
<keyword evidence="4 7" id="KW-0067">ATP-binding</keyword>
<comment type="domain">
    <text evidence="7">Contains large globular domains required for ATP hydrolysis at each terminus and a third globular domain forming a flexible hinge near the middle of the molecule. These domains are separated by coiled-coil structures.</text>
</comment>
<keyword evidence="5 7" id="KW-0175">Coiled coil</keyword>